<dbReference type="Proteomes" id="UP000014680">
    <property type="component" value="Unassembled WGS sequence"/>
</dbReference>
<gene>
    <name evidence="1" type="ORF">EIN_201840</name>
</gene>
<dbReference type="EMBL" id="KB206596">
    <property type="protein sequence ID" value="ELP89639.1"/>
    <property type="molecule type" value="Genomic_DNA"/>
</dbReference>
<reference evidence="1 2" key="1">
    <citation type="submission" date="2012-10" db="EMBL/GenBank/DDBJ databases">
        <authorList>
            <person name="Zafar N."/>
            <person name="Inman J."/>
            <person name="Hall N."/>
            <person name="Lorenzi H."/>
            <person name="Caler E."/>
        </authorList>
    </citation>
    <scope>NUCLEOTIDE SEQUENCE [LARGE SCALE GENOMIC DNA]</scope>
    <source>
        <strain evidence="1 2">IP1</strain>
    </source>
</reference>
<dbReference type="RefSeq" id="XP_004256410.1">
    <property type="nucleotide sequence ID" value="XM_004256362.1"/>
</dbReference>
<dbReference type="VEuPathDB" id="AmoebaDB:EIN_201840"/>
<organism evidence="1 2">
    <name type="scientific">Entamoeba invadens IP1</name>
    <dbReference type="NCBI Taxonomy" id="370355"/>
    <lineage>
        <taxon>Eukaryota</taxon>
        <taxon>Amoebozoa</taxon>
        <taxon>Evosea</taxon>
        <taxon>Archamoebae</taxon>
        <taxon>Mastigamoebida</taxon>
        <taxon>Entamoebidae</taxon>
        <taxon>Entamoeba</taxon>
    </lineage>
</organism>
<proteinExistence type="predicted"/>
<keyword evidence="2" id="KW-1185">Reference proteome</keyword>
<evidence type="ECO:0000313" key="1">
    <source>
        <dbReference type="EMBL" id="ELP89639.1"/>
    </source>
</evidence>
<dbReference type="GeneID" id="14888614"/>
<dbReference type="AlphaFoldDB" id="A0A0A1U5P1"/>
<dbReference type="KEGG" id="eiv:EIN_201840"/>
<evidence type="ECO:0000313" key="2">
    <source>
        <dbReference type="Proteomes" id="UP000014680"/>
    </source>
</evidence>
<sequence>MTVATTVTQMANTTYTDDLYYLPKEFYIEAVVGEKIEFSLRYFSCNTAKGSGHTLDSLTYQVVDFLENETVDVEMSGRNGSSVYVTVDCIRSVFYHINPLLINTFNTKESPKFVSGTDHFPCQIEVSKIRKFNKFLEGDFSNPSIEIEYNGKKYCTSWLEVKRLNKSLYVPKGWYQSFTMDVTTGSVFVLRVKFRIRKGVEERLWVEKTYFWPQFKEGQKYIECKSDLGHGEILTMKFRRIREISNKFKANYIDKNIENDIKKDKSVDTKQKIVEFPMEGFSPFSSTK</sequence>
<protein>
    <submittedName>
        <fullName evidence="1">Uncharacterized protein</fullName>
    </submittedName>
</protein>
<accession>A0A0A1U5P1</accession>
<name>A0A0A1U5P1_ENTIV</name>